<evidence type="ECO:0000313" key="2">
    <source>
        <dbReference type="EMBL" id="SEA14889.1"/>
    </source>
</evidence>
<keyword evidence="1" id="KW-0472">Membrane</keyword>
<dbReference type="OrthoDB" id="9786218at2"/>
<sequence length="550" mass="64662">MKIKQLEKQIMRWMCLFVGLLFVSNELDNDCWFLLNHGRYVVEYGIPYIEPFTIHENFSFVMQQWLTSVVFWEIYKYFGPVGLVITLYVVGALTIYAFYRLVLMTSEGNRDTALVISSFVGILISCFFIRTRPQIFSTLIFILEFIGLEMLRLTNDRKCLFLFPLLSLVLINMHAAMWPMMLIFLLPFLLDYCDRYDTYGWLVHDGKIKIWYLLFIALLVVVAGFINPYGWDAMTYVFRSYGYDLISNNISEMQPITVRTGLGRIFELIFLLVIVLYARHKITVRYMIVTFGMMLMAASSIRNIYLFLAIGLYPLAYIYRDWHGLIKPIKRTYNTRIRKILILMINCAFLLMVIAQEESILKIMKSEGHVLFVIMMIAVCAIAFAEWKRGYLNIVRDKTLRFGYASVIVVVCCSIFLLIGYRLANSNRLPGSAQAVDYILQHDQSNNVRMWSNYYDGPYIEFRGLSCFLDARAEVFLISNNKQRDVLYEYFSLEKGKVDYRTFLSWYDFNYILVTENDIMYTYLPSDDNYELVLNYTSNNGEKYCLYHVK</sequence>
<proteinExistence type="predicted"/>
<dbReference type="Proteomes" id="UP000183469">
    <property type="component" value="Unassembled WGS sequence"/>
</dbReference>
<keyword evidence="1" id="KW-0812">Transmembrane</keyword>
<dbReference type="RefSeq" id="WP_074672635.1">
    <property type="nucleotide sequence ID" value="NZ_FNQG01000009.1"/>
</dbReference>
<feature type="transmembrane region" description="Helical" evidence="1">
    <location>
        <begin position="261"/>
        <end position="280"/>
    </location>
</feature>
<feature type="transmembrane region" description="Helical" evidence="1">
    <location>
        <begin position="111"/>
        <end position="129"/>
    </location>
</feature>
<evidence type="ECO:0008006" key="4">
    <source>
        <dbReference type="Google" id="ProtNLM"/>
    </source>
</evidence>
<feature type="transmembrane region" description="Helical" evidence="1">
    <location>
        <begin position="210"/>
        <end position="231"/>
    </location>
</feature>
<feature type="transmembrane region" description="Helical" evidence="1">
    <location>
        <begin position="135"/>
        <end position="153"/>
    </location>
</feature>
<name>A0A1H3YTK3_SELRU</name>
<feature type="transmembrane region" description="Helical" evidence="1">
    <location>
        <begin position="368"/>
        <end position="387"/>
    </location>
</feature>
<dbReference type="AlphaFoldDB" id="A0A1H3YTK3"/>
<feature type="transmembrane region" description="Helical" evidence="1">
    <location>
        <begin position="399"/>
        <end position="421"/>
    </location>
</feature>
<dbReference type="EMBL" id="FNQG01000009">
    <property type="protein sequence ID" value="SEA14889.1"/>
    <property type="molecule type" value="Genomic_DNA"/>
</dbReference>
<accession>A0A1H3YTK3</accession>
<feature type="transmembrane region" description="Helical" evidence="1">
    <location>
        <begin position="77"/>
        <end position="99"/>
    </location>
</feature>
<organism evidence="2 3">
    <name type="scientific">Selenomonas ruminantium</name>
    <dbReference type="NCBI Taxonomy" id="971"/>
    <lineage>
        <taxon>Bacteria</taxon>
        <taxon>Bacillati</taxon>
        <taxon>Bacillota</taxon>
        <taxon>Negativicutes</taxon>
        <taxon>Selenomonadales</taxon>
        <taxon>Selenomonadaceae</taxon>
        <taxon>Selenomonas</taxon>
    </lineage>
</organism>
<gene>
    <name evidence="2" type="ORF">SAMN05660648_02127</name>
</gene>
<reference evidence="2 3" key="1">
    <citation type="submission" date="2016-10" db="EMBL/GenBank/DDBJ databases">
        <authorList>
            <person name="de Groot N.N."/>
        </authorList>
    </citation>
    <scope>NUCLEOTIDE SEQUENCE [LARGE SCALE GENOMIC DNA]</scope>
    <source>
        <strain evidence="2 3">DSM 2872</strain>
    </source>
</reference>
<evidence type="ECO:0000256" key="1">
    <source>
        <dbReference type="SAM" id="Phobius"/>
    </source>
</evidence>
<feature type="transmembrane region" description="Helical" evidence="1">
    <location>
        <begin position="286"/>
        <end position="319"/>
    </location>
</feature>
<feature type="transmembrane region" description="Helical" evidence="1">
    <location>
        <begin position="160"/>
        <end position="190"/>
    </location>
</feature>
<evidence type="ECO:0000313" key="3">
    <source>
        <dbReference type="Proteomes" id="UP000183469"/>
    </source>
</evidence>
<keyword evidence="1" id="KW-1133">Transmembrane helix</keyword>
<feature type="transmembrane region" description="Helical" evidence="1">
    <location>
        <begin position="340"/>
        <end position="356"/>
    </location>
</feature>
<protein>
    <recommendedName>
        <fullName evidence="4">Dolichyl-phosphate-mannose-protein mannosyltransferase</fullName>
    </recommendedName>
</protein>